<evidence type="ECO:0000313" key="4">
    <source>
        <dbReference type="Proteomes" id="UP000036458"/>
    </source>
</evidence>
<dbReference type="PATRIC" id="fig|1379910.4.peg.1574"/>
<keyword evidence="4" id="KW-1185">Reference proteome</keyword>
<keyword evidence="1" id="KW-0732">Signal</keyword>
<proteinExistence type="predicted"/>
<dbReference type="Pfam" id="PF13568">
    <property type="entry name" value="OMP_b-brl_2"/>
    <property type="match status" value="1"/>
</dbReference>
<accession>A0A0H4VP22</accession>
<reference evidence="3 4" key="1">
    <citation type="submission" date="2015-01" db="EMBL/GenBank/DDBJ databases">
        <title>Rufibacter sp./DG31D/ whole genome sequencing.</title>
        <authorList>
            <person name="Kim M.K."/>
            <person name="Srinivasan S."/>
            <person name="Lee J.-J."/>
        </authorList>
    </citation>
    <scope>NUCLEOTIDE SEQUENCE [LARGE SCALE GENOMIC DNA]</scope>
    <source>
        <strain evidence="3 4">DG31D</strain>
    </source>
</reference>
<feature type="domain" description="Outer membrane protein beta-barrel" evidence="2">
    <location>
        <begin position="24"/>
        <end position="187"/>
    </location>
</feature>
<dbReference type="EMBL" id="CP010777">
    <property type="protein sequence ID" value="AKQ45474.1"/>
    <property type="molecule type" value="Genomic_DNA"/>
</dbReference>
<name>A0A0H4VP22_9BACT</name>
<dbReference type="Proteomes" id="UP000036458">
    <property type="component" value="Chromosome"/>
</dbReference>
<organism evidence="3 4">
    <name type="scientific">Rufibacter radiotolerans</name>
    <dbReference type="NCBI Taxonomy" id="1379910"/>
    <lineage>
        <taxon>Bacteria</taxon>
        <taxon>Pseudomonadati</taxon>
        <taxon>Bacteroidota</taxon>
        <taxon>Cytophagia</taxon>
        <taxon>Cytophagales</taxon>
        <taxon>Hymenobacteraceae</taxon>
        <taxon>Rufibacter</taxon>
    </lineage>
</organism>
<evidence type="ECO:0000313" key="3">
    <source>
        <dbReference type="EMBL" id="AKQ45474.1"/>
    </source>
</evidence>
<evidence type="ECO:0000259" key="2">
    <source>
        <dbReference type="Pfam" id="PF13568"/>
    </source>
</evidence>
<feature type="signal peptide" evidence="1">
    <location>
        <begin position="1"/>
        <end position="24"/>
    </location>
</feature>
<dbReference type="KEGG" id="ruf:TH63_07185"/>
<gene>
    <name evidence="3" type="ORF">TH63_07185</name>
</gene>
<feature type="chain" id="PRO_5005211018" description="Outer membrane protein beta-barrel domain-containing protein" evidence="1">
    <location>
        <begin position="25"/>
        <end position="212"/>
    </location>
</feature>
<evidence type="ECO:0000256" key="1">
    <source>
        <dbReference type="SAM" id="SignalP"/>
    </source>
</evidence>
<sequence length="212" mass="23781">MKKGSLLLLTAVTLGSFFTHVASAQSSDSDDKLKLGIKAGLNVAYINDDDRVPSEYISSRMGFHVGVLAHYHLSDKWALQPELIYSKEGAEYDWPGNSSIGRYQGKTDLNLLKFPILAQYMFGPSFRIQTGPQVGLIVNANFEDKNNDEVRKLDIQRVDIAWAFGLGYLHNSGFGLDGRFNWGLTNIYPSGTYPGQGAYMRTWQFGVFYQFK</sequence>
<dbReference type="STRING" id="1379910.TH63_07185"/>
<dbReference type="OrthoDB" id="1160354at2"/>
<dbReference type="RefSeq" id="WP_048920352.1">
    <property type="nucleotide sequence ID" value="NZ_CP010777.1"/>
</dbReference>
<dbReference type="InterPro" id="IPR025665">
    <property type="entry name" value="Beta-barrel_OMP_2"/>
</dbReference>
<dbReference type="AlphaFoldDB" id="A0A0H4VP22"/>
<protein>
    <recommendedName>
        <fullName evidence="2">Outer membrane protein beta-barrel domain-containing protein</fullName>
    </recommendedName>
</protein>